<dbReference type="PROSITE" id="PS50181">
    <property type="entry name" value="FBOX"/>
    <property type="match status" value="1"/>
</dbReference>
<dbReference type="InterPro" id="IPR036047">
    <property type="entry name" value="F-box-like_dom_sf"/>
</dbReference>
<name>S8A2J9_DACHA</name>
<reference evidence="3" key="2">
    <citation type="submission" date="2013-04" db="EMBL/GenBank/DDBJ databases">
        <title>Genomic mechanisms accounting for the adaptation to parasitism in nematode-trapping fungi.</title>
        <authorList>
            <person name="Ahren D.G."/>
        </authorList>
    </citation>
    <scope>NUCLEOTIDE SEQUENCE [LARGE SCALE GENOMIC DNA]</scope>
    <source>
        <strain evidence="3">CBS 200.50</strain>
    </source>
</reference>
<proteinExistence type="predicted"/>
<dbReference type="InterPro" id="IPR001810">
    <property type="entry name" value="F-box_dom"/>
</dbReference>
<accession>S8A2J9</accession>
<dbReference type="Proteomes" id="UP000015100">
    <property type="component" value="Unassembled WGS sequence"/>
</dbReference>
<evidence type="ECO:0000313" key="2">
    <source>
        <dbReference type="EMBL" id="EPS35376.1"/>
    </source>
</evidence>
<comment type="caution">
    <text evidence="2">The sequence shown here is derived from an EMBL/GenBank/DDBJ whole genome shotgun (WGS) entry which is preliminary data.</text>
</comment>
<sequence>MLEATIYSLPPEIIHQLGSYLDQDDLLAFRMTCKEINVKAREVHLTSIFECRRLLFAPASFDNLRKVSQHPSGVNLKVKDIIISCTTPYHEFPGDFVEGIRANVNGKYDGLQTMLLEIHDNSLVHLPEVFKMQEDQQETSLLTEIFRNLPNIRSIRIKRDDKSPFSRAEMNLYYPKLNMVPGTRLPEQVGGSGIYGGYLAYPEAVTFWNIPLNAAMSARLKRLETITDDLDITIEGLPLSWFAAESVKLHGFGTCFPLLKTLKTVVNDNPGEAVATNMIFCDCLESLTRLEHLDLKRNSSVEIDRLTNFLPTKVGLPMLKRLLLENVVLKWDNLRMFLDFCKTNITYIRLLRCSLEHPAEDWFQAIKYIRKELVNLQTAILDPVFAAGSKVNAQSEKYVLPWMRLIRFSMPLYGGRGWHPDSETDFKVIVRSKIEKWSTYYPLVKNLASVLKSTNVTAEEFWSLLAEKRWRLIPSGQ</sequence>
<keyword evidence="3" id="KW-1185">Reference proteome</keyword>
<reference evidence="2 3" key="1">
    <citation type="journal article" date="2013" name="PLoS Genet.">
        <title>Genomic mechanisms accounting for the adaptation to parasitism in nematode-trapping fungi.</title>
        <authorList>
            <person name="Meerupati T."/>
            <person name="Andersson K.M."/>
            <person name="Friman E."/>
            <person name="Kumar D."/>
            <person name="Tunlid A."/>
            <person name="Ahren D."/>
        </authorList>
    </citation>
    <scope>NUCLEOTIDE SEQUENCE [LARGE SCALE GENOMIC DNA]</scope>
    <source>
        <strain evidence="2 3">CBS 200.50</strain>
    </source>
</reference>
<dbReference type="CDD" id="cd09917">
    <property type="entry name" value="F-box_SF"/>
    <property type="match status" value="1"/>
</dbReference>
<dbReference type="EMBL" id="AQGS01001161">
    <property type="protein sequence ID" value="EPS35376.1"/>
    <property type="molecule type" value="Genomic_DNA"/>
</dbReference>
<dbReference type="OrthoDB" id="5279008at2759"/>
<gene>
    <name evidence="2" type="ORF">H072_11250</name>
</gene>
<evidence type="ECO:0000313" key="3">
    <source>
        <dbReference type="Proteomes" id="UP000015100"/>
    </source>
</evidence>
<dbReference type="SUPFAM" id="SSF81383">
    <property type="entry name" value="F-box domain"/>
    <property type="match status" value="1"/>
</dbReference>
<evidence type="ECO:0000259" key="1">
    <source>
        <dbReference type="PROSITE" id="PS50181"/>
    </source>
</evidence>
<feature type="domain" description="F-box" evidence="1">
    <location>
        <begin position="3"/>
        <end position="52"/>
    </location>
</feature>
<dbReference type="SUPFAM" id="SSF52047">
    <property type="entry name" value="RNI-like"/>
    <property type="match status" value="1"/>
</dbReference>
<dbReference type="HOGENOM" id="CLU_043402_0_0_1"/>
<dbReference type="AlphaFoldDB" id="S8A2J9"/>
<organism evidence="2 3">
    <name type="scientific">Dactylellina haptotyla (strain CBS 200.50)</name>
    <name type="common">Nematode-trapping fungus</name>
    <name type="synonym">Monacrosporium haptotylum</name>
    <dbReference type="NCBI Taxonomy" id="1284197"/>
    <lineage>
        <taxon>Eukaryota</taxon>
        <taxon>Fungi</taxon>
        <taxon>Dikarya</taxon>
        <taxon>Ascomycota</taxon>
        <taxon>Pezizomycotina</taxon>
        <taxon>Orbiliomycetes</taxon>
        <taxon>Orbiliales</taxon>
        <taxon>Orbiliaceae</taxon>
        <taxon>Dactylellina</taxon>
    </lineage>
</organism>
<dbReference type="OMA" id="MLEATIY"/>
<protein>
    <recommendedName>
        <fullName evidence="1">F-box domain-containing protein</fullName>
    </recommendedName>
</protein>
<dbReference type="STRING" id="1284197.S8A2J9"/>